<reference evidence="2 3" key="1">
    <citation type="submission" date="2017-05" db="EMBL/GenBank/DDBJ databases">
        <title>The Genome Sequence of Tsuchiyaea wingfieldii DSM 27421.</title>
        <authorList>
            <person name="Cuomo C."/>
            <person name="Passer A."/>
            <person name="Billmyre B."/>
            <person name="Heitman J."/>
        </authorList>
    </citation>
    <scope>NUCLEOTIDE SEQUENCE [LARGE SCALE GENOMIC DNA]</scope>
    <source>
        <strain evidence="2 3">DSM 27421</strain>
    </source>
</reference>
<comment type="caution">
    <text evidence="2">The sequence shown here is derived from an EMBL/GenBank/DDBJ whole genome shotgun (WGS) entry which is preliminary data.</text>
</comment>
<dbReference type="Proteomes" id="UP000322245">
    <property type="component" value="Unassembled WGS sequence"/>
</dbReference>
<sequence>MSGISDSSPHTPESVASWIKTFPLDTLKFETATKSTRKPTSKTYRLWGDLDEKGIRVVYDQDLNGRLHASLESQQVSLGNGVTRDMEEDLRAARRNARRTTVHSEPILCSVMMTNFFYCSTGAINAGLPSHLHGQWRMCSDEGSGCSDWVFKRNGITIAIVEVKLPTVLTTSGEGAVSRTNDRDHPPTEKVGTELCSRPQGDTAGRGGAQSDASHSDQSQADKKEDSGSAYVPGNEDELDEENSVHLSLKLERLLMA</sequence>
<evidence type="ECO:0000313" key="3">
    <source>
        <dbReference type="Proteomes" id="UP000322245"/>
    </source>
</evidence>
<gene>
    <name evidence="2" type="ORF">B9479_007071</name>
</gene>
<proteinExistence type="predicted"/>
<dbReference type="AlphaFoldDB" id="A0A5D3ANF2"/>
<protein>
    <submittedName>
        <fullName evidence="2">Uncharacterized protein</fullName>
    </submittedName>
</protein>
<keyword evidence="3" id="KW-1185">Reference proteome</keyword>
<feature type="non-terminal residue" evidence="2">
    <location>
        <position position="257"/>
    </location>
</feature>
<feature type="region of interest" description="Disordered" evidence="1">
    <location>
        <begin position="171"/>
        <end position="245"/>
    </location>
</feature>
<dbReference type="EMBL" id="NIDF01000140">
    <property type="protein sequence ID" value="TYJ52342.1"/>
    <property type="molecule type" value="Genomic_DNA"/>
</dbReference>
<name>A0A5D3ANF2_9TREE</name>
<accession>A0A5D3ANF2</accession>
<evidence type="ECO:0000256" key="1">
    <source>
        <dbReference type="SAM" id="MobiDB-lite"/>
    </source>
</evidence>
<feature type="compositionally biased region" description="Basic and acidic residues" evidence="1">
    <location>
        <begin position="180"/>
        <end position="192"/>
    </location>
</feature>
<organism evidence="2 3">
    <name type="scientific">Cryptococcus floricola</name>
    <dbReference type="NCBI Taxonomy" id="2591691"/>
    <lineage>
        <taxon>Eukaryota</taxon>
        <taxon>Fungi</taxon>
        <taxon>Dikarya</taxon>
        <taxon>Basidiomycota</taxon>
        <taxon>Agaricomycotina</taxon>
        <taxon>Tremellomycetes</taxon>
        <taxon>Tremellales</taxon>
        <taxon>Cryptococcaceae</taxon>
        <taxon>Cryptococcus</taxon>
    </lineage>
</organism>
<feature type="compositionally biased region" description="Low complexity" evidence="1">
    <location>
        <begin position="209"/>
        <end position="219"/>
    </location>
</feature>
<evidence type="ECO:0000313" key="2">
    <source>
        <dbReference type="EMBL" id="TYJ52342.1"/>
    </source>
</evidence>